<reference evidence="2 3" key="1">
    <citation type="submission" date="2016-07" db="EMBL/GenBank/DDBJ databases">
        <title>Complete genome sequence of the Lentzea guizhouensis DHS C013.</title>
        <authorList>
            <person name="Cao C."/>
        </authorList>
    </citation>
    <scope>NUCLEOTIDE SEQUENCE [LARGE SCALE GENOMIC DNA]</scope>
    <source>
        <strain evidence="2 3">DHS C013</strain>
    </source>
</reference>
<evidence type="ECO:0000256" key="1">
    <source>
        <dbReference type="SAM" id="SignalP"/>
    </source>
</evidence>
<gene>
    <name evidence="2" type="ORF">BBK82_14235</name>
</gene>
<protein>
    <recommendedName>
        <fullName evidence="4">Secreted protein</fullName>
    </recommendedName>
</protein>
<dbReference type="RefSeq" id="WP_065915453.1">
    <property type="nucleotide sequence ID" value="NZ_CP016793.1"/>
</dbReference>
<evidence type="ECO:0000313" key="2">
    <source>
        <dbReference type="EMBL" id="ANZ37056.1"/>
    </source>
</evidence>
<feature type="signal peptide" evidence="1">
    <location>
        <begin position="1"/>
        <end position="26"/>
    </location>
</feature>
<keyword evidence="3" id="KW-1185">Reference proteome</keyword>
<feature type="chain" id="PRO_5008538225" description="Secreted protein" evidence="1">
    <location>
        <begin position="27"/>
        <end position="78"/>
    </location>
</feature>
<accession>A0A1B2HH59</accession>
<dbReference type="EMBL" id="CP016793">
    <property type="protein sequence ID" value="ANZ37056.1"/>
    <property type="molecule type" value="Genomic_DNA"/>
</dbReference>
<sequence length="78" mass="7504">MSIKKIVASAGIAAGALAAMAGTASASPLPAVGLSQLPQVDPVAEVGELGERVGIAALQDFGGPNAEVVHNGTALLQG</sequence>
<name>A0A1B2HH59_9PSEU</name>
<proteinExistence type="predicted"/>
<organism evidence="2 3">
    <name type="scientific">Lentzea guizhouensis</name>
    <dbReference type="NCBI Taxonomy" id="1586287"/>
    <lineage>
        <taxon>Bacteria</taxon>
        <taxon>Bacillati</taxon>
        <taxon>Actinomycetota</taxon>
        <taxon>Actinomycetes</taxon>
        <taxon>Pseudonocardiales</taxon>
        <taxon>Pseudonocardiaceae</taxon>
        <taxon>Lentzea</taxon>
    </lineage>
</organism>
<dbReference type="AlphaFoldDB" id="A0A1B2HH59"/>
<dbReference type="Proteomes" id="UP000093053">
    <property type="component" value="Chromosome"/>
</dbReference>
<dbReference type="OrthoDB" id="9936602at2"/>
<dbReference type="KEGG" id="led:BBK82_14235"/>
<evidence type="ECO:0000313" key="3">
    <source>
        <dbReference type="Proteomes" id="UP000093053"/>
    </source>
</evidence>
<keyword evidence="1" id="KW-0732">Signal</keyword>
<evidence type="ECO:0008006" key="4">
    <source>
        <dbReference type="Google" id="ProtNLM"/>
    </source>
</evidence>